<comment type="caution">
    <text evidence="3">The sequence shown here is derived from an EMBL/GenBank/DDBJ whole genome shotgun (WGS) entry which is preliminary data.</text>
</comment>
<dbReference type="Gene3D" id="3.30.70.260">
    <property type="match status" value="1"/>
</dbReference>
<gene>
    <name evidence="3" type="ORF">CHK_1510</name>
</gene>
<dbReference type="InterPro" id="IPR022986">
    <property type="entry name" value="UPF0237_ACT"/>
</dbReference>
<sequence length="90" mass="10097">MRAIVSVLGHDRPGIIAKISHELFDANANILDITQTVLRDEVFAMTMLVDLSAMNASFEQLKEQLDAVGAEIGVEVRLMREEIFQSMHRV</sequence>
<evidence type="ECO:0000259" key="2">
    <source>
        <dbReference type="PROSITE" id="PS51671"/>
    </source>
</evidence>
<dbReference type="Proteomes" id="UP000034076">
    <property type="component" value="Unassembled WGS sequence"/>
</dbReference>
<dbReference type="OrthoDB" id="9803078at2"/>
<evidence type="ECO:0000313" key="4">
    <source>
        <dbReference type="Proteomes" id="UP000034076"/>
    </source>
</evidence>
<dbReference type="InterPro" id="IPR002912">
    <property type="entry name" value="ACT_dom"/>
</dbReference>
<proteinExistence type="inferred from homology"/>
<evidence type="ECO:0000256" key="1">
    <source>
        <dbReference type="HAMAP-Rule" id="MF_01054"/>
    </source>
</evidence>
<dbReference type="RefSeq" id="WP_046443371.1">
    <property type="nucleotide sequence ID" value="NZ_CAUERS010000014.1"/>
</dbReference>
<dbReference type="HAMAP" id="MF_01054">
    <property type="entry name" value="UPF0237"/>
    <property type="match status" value="1"/>
</dbReference>
<dbReference type="EMBL" id="LAYJ01000088">
    <property type="protein sequence ID" value="KKI51123.1"/>
    <property type="molecule type" value="Genomic_DNA"/>
</dbReference>
<dbReference type="PANTHER" id="PTHR34875:SF6">
    <property type="entry name" value="UPF0237 PROTEIN MJ1558"/>
    <property type="match status" value="1"/>
</dbReference>
<dbReference type="SUPFAM" id="SSF55021">
    <property type="entry name" value="ACT-like"/>
    <property type="match status" value="1"/>
</dbReference>
<accession>A0A0M2NG36</accession>
<dbReference type="InterPro" id="IPR045865">
    <property type="entry name" value="ACT-like_dom_sf"/>
</dbReference>
<organism evidence="3 4">
    <name type="scientific">Christensenella hongkongensis</name>
    <dbReference type="NCBI Taxonomy" id="270498"/>
    <lineage>
        <taxon>Bacteria</taxon>
        <taxon>Bacillati</taxon>
        <taxon>Bacillota</taxon>
        <taxon>Clostridia</taxon>
        <taxon>Christensenellales</taxon>
        <taxon>Christensenellaceae</taxon>
        <taxon>Christensenella</taxon>
    </lineage>
</organism>
<dbReference type="CDD" id="cd04872">
    <property type="entry name" value="ACT_1ZPV"/>
    <property type="match status" value="1"/>
</dbReference>
<dbReference type="PROSITE" id="PS51671">
    <property type="entry name" value="ACT"/>
    <property type="match status" value="1"/>
</dbReference>
<dbReference type="STRING" id="270498.CHK_1510"/>
<keyword evidence="4" id="KW-1185">Reference proteome</keyword>
<dbReference type="PANTHER" id="PTHR34875">
    <property type="entry name" value="UPF0237 PROTEIN MJ1558"/>
    <property type="match status" value="1"/>
</dbReference>
<protein>
    <recommendedName>
        <fullName evidence="1">UPF0237 protein CHK_1510</fullName>
    </recommendedName>
</protein>
<comment type="similarity">
    <text evidence="1">Belongs to the UPF0237 family.</text>
</comment>
<dbReference type="Pfam" id="PF13740">
    <property type="entry name" value="ACT_6"/>
    <property type="match status" value="1"/>
</dbReference>
<dbReference type="AlphaFoldDB" id="A0A0M2NG36"/>
<dbReference type="InterPro" id="IPR050990">
    <property type="entry name" value="UPF0237/GcvR_regulator"/>
</dbReference>
<evidence type="ECO:0000313" key="3">
    <source>
        <dbReference type="EMBL" id="KKI51123.1"/>
    </source>
</evidence>
<feature type="domain" description="ACT" evidence="2">
    <location>
        <begin position="4"/>
        <end position="79"/>
    </location>
</feature>
<dbReference type="NCBIfam" id="NF001220">
    <property type="entry name" value="PRK00194.1"/>
    <property type="match status" value="1"/>
</dbReference>
<reference evidence="3 4" key="1">
    <citation type="submission" date="2015-04" db="EMBL/GenBank/DDBJ databases">
        <title>Draft genome sequence of bacteremic isolate Catabacter hongkongensis type strain HKU16T.</title>
        <authorList>
            <person name="Lau S.K."/>
            <person name="Teng J.L."/>
            <person name="Huang Y."/>
            <person name="Curreem S.O."/>
            <person name="Tsui S.K."/>
            <person name="Woo P.C."/>
        </authorList>
    </citation>
    <scope>NUCLEOTIDE SEQUENCE [LARGE SCALE GENOMIC DNA]</scope>
    <source>
        <strain evidence="3 4">HKU16</strain>
    </source>
</reference>
<name>A0A0M2NG36_9FIRM</name>